<dbReference type="FunFam" id="3.40.50.620:FF:000032">
    <property type="entry name" value="Valine--tRNA ligase"/>
    <property type="match status" value="1"/>
</dbReference>
<protein>
    <recommendedName>
        <fullName evidence="12">Valine--tRNA ligase</fullName>
        <ecNumber evidence="12">6.1.1.9</ecNumber>
    </recommendedName>
    <alternativeName>
        <fullName evidence="12">Valyl-tRNA synthetase</fullName>
        <shortName evidence="12">ValRS</shortName>
    </alternativeName>
</protein>
<comment type="similarity">
    <text evidence="11 12">Belongs to the class-I aminoacyl-tRNA synthetase family. ValS type 1 subfamily.</text>
</comment>
<evidence type="ECO:0000256" key="11">
    <source>
        <dbReference type="ARBA" id="ARBA00060830"/>
    </source>
</evidence>
<dbReference type="InterPro" id="IPR010978">
    <property type="entry name" value="tRNA-bd_arm"/>
</dbReference>
<feature type="short sequence motif" description="'KMSKS' region" evidence="12">
    <location>
        <begin position="529"/>
        <end position="533"/>
    </location>
</feature>
<dbReference type="FunFam" id="1.10.730.10:FF:000014">
    <property type="entry name" value="Valine--tRNA ligase"/>
    <property type="match status" value="1"/>
</dbReference>
<keyword evidence="3 12" id="KW-0963">Cytoplasm</keyword>
<evidence type="ECO:0000313" key="17">
    <source>
        <dbReference type="Proteomes" id="UP000321606"/>
    </source>
</evidence>
<keyword evidence="7 12" id="KW-0648">Protein biosynthesis</keyword>
<reference evidence="16 17" key="1">
    <citation type="submission" date="2019-07" db="EMBL/GenBank/DDBJ databases">
        <title>Complete Genome Sequence of Leptotrichia goodfellowii Strain JCM 16774.</title>
        <authorList>
            <person name="Watanabe S."/>
            <person name="Cui L."/>
        </authorList>
    </citation>
    <scope>NUCLEOTIDE SEQUENCE [LARGE SCALE GENOMIC DNA]</scope>
    <source>
        <strain evidence="16 17">JCM16774</strain>
    </source>
</reference>
<evidence type="ECO:0000256" key="8">
    <source>
        <dbReference type="ARBA" id="ARBA00023054"/>
    </source>
</evidence>
<dbReference type="Gene3D" id="1.10.730.10">
    <property type="entry name" value="Isoleucyl-tRNA Synthetase, Domain 1"/>
    <property type="match status" value="1"/>
</dbReference>
<dbReference type="PRINTS" id="PR00986">
    <property type="entry name" value="TRNASYNTHVAL"/>
</dbReference>
<keyword evidence="9 12" id="KW-0030">Aminoacyl-tRNA synthetase</keyword>
<dbReference type="InterPro" id="IPR014729">
    <property type="entry name" value="Rossmann-like_a/b/a_fold"/>
</dbReference>
<evidence type="ECO:0000313" key="16">
    <source>
        <dbReference type="EMBL" id="BBM35626.1"/>
    </source>
</evidence>
<dbReference type="FunFam" id="3.90.740.10:FF:000005">
    <property type="entry name" value="Valine--tRNA ligase, mitochondrial"/>
    <property type="match status" value="1"/>
</dbReference>
<dbReference type="FunFam" id="1.10.287.380:FF:000001">
    <property type="entry name" value="Valine--tRNA ligase"/>
    <property type="match status" value="1"/>
</dbReference>
<evidence type="ECO:0000256" key="5">
    <source>
        <dbReference type="ARBA" id="ARBA00022741"/>
    </source>
</evidence>
<keyword evidence="6 12" id="KW-0067">ATP-binding</keyword>
<gene>
    <name evidence="12" type="primary">valS</name>
    <name evidence="16" type="ORF">JCM16774_0551</name>
</gene>
<dbReference type="STRING" id="714315.GCA_000516535_00552"/>
<feature type="domain" description="Aminoacyl-tRNA synthetase class Ia" evidence="13">
    <location>
        <begin position="17"/>
        <end position="569"/>
    </location>
</feature>
<evidence type="ECO:0000256" key="1">
    <source>
        <dbReference type="ARBA" id="ARBA00004496"/>
    </source>
</evidence>
<dbReference type="GO" id="GO:0005829">
    <property type="term" value="C:cytosol"/>
    <property type="evidence" value="ECO:0007669"/>
    <property type="project" value="TreeGrafter"/>
</dbReference>
<evidence type="ECO:0000256" key="3">
    <source>
        <dbReference type="ARBA" id="ARBA00022490"/>
    </source>
</evidence>
<evidence type="ECO:0000256" key="2">
    <source>
        <dbReference type="ARBA" id="ARBA00011245"/>
    </source>
</evidence>
<dbReference type="NCBIfam" id="TIGR00422">
    <property type="entry name" value="valS"/>
    <property type="match status" value="1"/>
</dbReference>
<dbReference type="Pfam" id="PF10458">
    <property type="entry name" value="Val_tRNA-synt_C"/>
    <property type="match status" value="1"/>
</dbReference>
<comment type="function">
    <text evidence="12">Catalyzes the attachment of valine to tRNA(Val). As ValRS can inadvertently accommodate and process structurally similar amino acids such as threonine, to avoid such errors, it has a 'posttransfer' editing activity that hydrolyzes mischarged Thr-tRNA(Val) in a tRNA-dependent manner.</text>
</comment>
<proteinExistence type="inferred from homology"/>
<keyword evidence="4 12" id="KW-0436">Ligase</keyword>
<comment type="subcellular location">
    <subcellularLocation>
        <location evidence="1 12">Cytoplasm</location>
    </subcellularLocation>
</comment>
<dbReference type="Pfam" id="PF00133">
    <property type="entry name" value="tRNA-synt_1"/>
    <property type="match status" value="1"/>
</dbReference>
<keyword evidence="5 12" id="KW-0547">Nucleotide-binding</keyword>
<evidence type="ECO:0000259" key="13">
    <source>
        <dbReference type="Pfam" id="PF00133"/>
    </source>
</evidence>
<dbReference type="InterPro" id="IPR037118">
    <property type="entry name" value="Val-tRNA_synth_C_sf"/>
</dbReference>
<dbReference type="CDD" id="cd07962">
    <property type="entry name" value="Anticodon_Ia_Val"/>
    <property type="match status" value="1"/>
</dbReference>
<feature type="coiled-coil region" evidence="12">
    <location>
        <begin position="816"/>
        <end position="878"/>
    </location>
</feature>
<evidence type="ECO:0000256" key="6">
    <source>
        <dbReference type="ARBA" id="ARBA00022840"/>
    </source>
</evidence>
<dbReference type="HAMAP" id="MF_02004">
    <property type="entry name" value="Val_tRNA_synth_type1"/>
    <property type="match status" value="1"/>
</dbReference>
<feature type="domain" description="Valyl-tRNA synthetase tRNA-binding arm" evidence="15">
    <location>
        <begin position="820"/>
        <end position="879"/>
    </location>
</feature>
<keyword evidence="8 12" id="KW-0175">Coiled coil</keyword>
<evidence type="ECO:0000256" key="7">
    <source>
        <dbReference type="ARBA" id="ARBA00022917"/>
    </source>
</evidence>
<dbReference type="GO" id="GO:0004832">
    <property type="term" value="F:valine-tRNA ligase activity"/>
    <property type="evidence" value="ECO:0007669"/>
    <property type="project" value="UniProtKB-UniRule"/>
</dbReference>
<dbReference type="FunFam" id="3.40.50.620:FF:000078">
    <property type="entry name" value="Valine--tRNA ligase, mitochondrial"/>
    <property type="match status" value="1"/>
</dbReference>
<dbReference type="PROSITE" id="PS00178">
    <property type="entry name" value="AA_TRNA_LIGASE_I"/>
    <property type="match status" value="1"/>
</dbReference>
<sequence length="883" mass="102214">MIKELSKTYSPNEIEEKWYKIWEEKGYFNAQHNDEKPGYSIVIPPPNVTGILHMGHMLDNAIQDTIIRYKRMSGFDTLWVPGTDHAGIATQNKVERMLKDEGTSKEEIGREEFLKRTWEWKEKHGGLITKQLRRLGVSLDWSRERFTMDEGLSKAVKEVFIKLYNDGLIYRGEYIVNWCPHDKTALADDEVNHIEKNGKIWEIKYQIKDSDEFVVIATTRPETMLGDTGVAVNPKDERYSHLIGKTVILPLMNREIPVVADEYVDMEFGTGVVKMTPSHDPNDFEVAKRTGLAFLNIFTEDAKVNENGGKYCGLDRFEARKAVLKDLEEQGLLVSVKDHKNAVGHCYRCDSVIEPRVSTQWFVKMQPLAERALEVVKNGQVKITPQRWEKVYYNWLENIRDWTISRQIWWGHRIPAYYAEDGTVFVARDIEEAKAQARKKFGKDVDLREETDVLDTWFSSALWPFSTMGWPEKTKDLEKFFPTDTLVTGADILFFWVARMIMMSLYIMDEIPFNYVYLHGLIRDEIGRKMSKSLGNSPDPLDLIDKYGADAIRYSFLYNTSQGQDIHFSEKLMEMGSTFANKIWNVSKFVLSNLEDFNTETSVTDLEFKLEDTWILSKLQSAAARINEYMNGYELDNAAKAVYEFFRGEFCDWYVEIAKTRVYGGEGTDKVTAQWVLRHVLDSGLKMLHPFMPFITEEIWQKLDFDEETVMLSDFPKEDKLLINKEAEKEFDYLKEVITAVRNIRGEANVSPSKKIEVIFKTSSESEKKILTDNPKILDKLANIEKYGFTPDVQIPELVGFRLVETTEIYVPLADLIDKEKEIAKLEKDIEKTQKELDKVLGKLSNEAFLGKAPQAVIDKENAIKEELETKIAKFRESINLYK</sequence>
<feature type="short sequence motif" description="'HIGH' region" evidence="12">
    <location>
        <begin position="46"/>
        <end position="56"/>
    </location>
</feature>
<dbReference type="InterPro" id="IPR013155">
    <property type="entry name" value="M/V/L/I-tRNA-synth_anticd-bd"/>
</dbReference>
<comment type="domain">
    <text evidence="12">The C-terminal coiled-coil domain is crucial for aminoacylation activity.</text>
</comment>
<dbReference type="PANTHER" id="PTHR11946:SF93">
    <property type="entry name" value="VALINE--TRNA LIGASE, CHLOROPLASTIC_MITOCHONDRIAL 2"/>
    <property type="match status" value="1"/>
</dbReference>
<evidence type="ECO:0000259" key="15">
    <source>
        <dbReference type="Pfam" id="PF10458"/>
    </source>
</evidence>
<dbReference type="Pfam" id="PF08264">
    <property type="entry name" value="Anticodon_1"/>
    <property type="match status" value="1"/>
</dbReference>
<dbReference type="InterPro" id="IPR019499">
    <property type="entry name" value="Val-tRNA_synth_tRNA-bd"/>
</dbReference>
<dbReference type="PANTHER" id="PTHR11946">
    <property type="entry name" value="VALYL-TRNA SYNTHETASES"/>
    <property type="match status" value="1"/>
</dbReference>
<dbReference type="GO" id="GO:0002161">
    <property type="term" value="F:aminoacyl-tRNA deacylase activity"/>
    <property type="evidence" value="ECO:0007669"/>
    <property type="project" value="InterPro"/>
</dbReference>
<dbReference type="EC" id="6.1.1.9" evidence="12"/>
<dbReference type="Gene3D" id="3.90.740.10">
    <property type="entry name" value="Valyl/Leucyl/Isoleucyl-tRNA synthetase, editing domain"/>
    <property type="match status" value="1"/>
</dbReference>
<comment type="catalytic activity">
    <reaction evidence="10 12">
        <text>tRNA(Val) + L-valine + ATP = L-valyl-tRNA(Val) + AMP + diphosphate</text>
        <dbReference type="Rhea" id="RHEA:10704"/>
        <dbReference type="Rhea" id="RHEA-COMP:9672"/>
        <dbReference type="Rhea" id="RHEA-COMP:9708"/>
        <dbReference type="ChEBI" id="CHEBI:30616"/>
        <dbReference type="ChEBI" id="CHEBI:33019"/>
        <dbReference type="ChEBI" id="CHEBI:57762"/>
        <dbReference type="ChEBI" id="CHEBI:78442"/>
        <dbReference type="ChEBI" id="CHEBI:78537"/>
        <dbReference type="ChEBI" id="CHEBI:456215"/>
        <dbReference type="EC" id="6.1.1.9"/>
    </reaction>
</comment>
<evidence type="ECO:0000256" key="9">
    <source>
        <dbReference type="ARBA" id="ARBA00023146"/>
    </source>
</evidence>
<dbReference type="Proteomes" id="UP000321606">
    <property type="component" value="Chromosome"/>
</dbReference>
<dbReference type="InterPro" id="IPR009008">
    <property type="entry name" value="Val/Leu/Ile-tRNA-synth_edit"/>
</dbReference>
<name>A0A510J977_9FUSO</name>
<dbReference type="EMBL" id="AP019822">
    <property type="protein sequence ID" value="BBM35626.1"/>
    <property type="molecule type" value="Genomic_DNA"/>
</dbReference>
<evidence type="ECO:0000259" key="14">
    <source>
        <dbReference type="Pfam" id="PF08264"/>
    </source>
</evidence>
<accession>A0A510J977</accession>
<dbReference type="AlphaFoldDB" id="A0A510J977"/>
<dbReference type="NCBIfam" id="NF004349">
    <property type="entry name" value="PRK05729.1"/>
    <property type="match status" value="1"/>
</dbReference>
<dbReference type="InterPro" id="IPR002303">
    <property type="entry name" value="Valyl-tRNA_ligase"/>
</dbReference>
<dbReference type="SUPFAM" id="SSF52374">
    <property type="entry name" value="Nucleotidylyl transferase"/>
    <property type="match status" value="1"/>
</dbReference>
<comment type="subunit">
    <text evidence="2 12">Monomer.</text>
</comment>
<dbReference type="SUPFAM" id="SSF47323">
    <property type="entry name" value="Anticodon-binding domain of a subclass of class I aminoacyl-tRNA synthetases"/>
    <property type="match status" value="1"/>
</dbReference>
<dbReference type="GO" id="GO:0006438">
    <property type="term" value="P:valyl-tRNA aminoacylation"/>
    <property type="evidence" value="ECO:0007669"/>
    <property type="project" value="UniProtKB-UniRule"/>
</dbReference>
<comment type="domain">
    <text evidence="12">ValRS has two distinct active sites: one for aminoacylation and one for editing. The misactivated threonine is translocated from the active site to the editing site.</text>
</comment>
<dbReference type="InterPro" id="IPR001412">
    <property type="entry name" value="aa-tRNA-synth_I_CS"/>
</dbReference>
<feature type="binding site" evidence="12">
    <location>
        <position position="532"/>
    </location>
    <ligand>
        <name>ATP</name>
        <dbReference type="ChEBI" id="CHEBI:30616"/>
    </ligand>
</feature>
<dbReference type="InterPro" id="IPR002300">
    <property type="entry name" value="aa-tRNA-synth_Ia"/>
</dbReference>
<dbReference type="GO" id="GO:0005524">
    <property type="term" value="F:ATP binding"/>
    <property type="evidence" value="ECO:0007669"/>
    <property type="project" value="UniProtKB-UniRule"/>
</dbReference>
<dbReference type="Gene3D" id="1.10.287.380">
    <property type="entry name" value="Valyl-tRNA synthetase, C-terminal domain"/>
    <property type="match status" value="1"/>
</dbReference>
<dbReference type="CDD" id="cd00817">
    <property type="entry name" value="ValRS_core"/>
    <property type="match status" value="1"/>
</dbReference>
<dbReference type="SUPFAM" id="SSF50677">
    <property type="entry name" value="ValRS/IleRS/LeuRS editing domain"/>
    <property type="match status" value="1"/>
</dbReference>
<feature type="domain" description="Methionyl/Valyl/Leucyl/Isoleucyl-tRNA synthetase anticodon-binding" evidence="14">
    <location>
        <begin position="612"/>
        <end position="759"/>
    </location>
</feature>
<evidence type="ECO:0000256" key="12">
    <source>
        <dbReference type="HAMAP-Rule" id="MF_02004"/>
    </source>
</evidence>
<dbReference type="InterPro" id="IPR033705">
    <property type="entry name" value="Anticodon_Ia_Val"/>
</dbReference>
<dbReference type="Gene3D" id="3.40.50.620">
    <property type="entry name" value="HUPs"/>
    <property type="match status" value="2"/>
</dbReference>
<dbReference type="KEGG" id="lgo:JCM16774_0551"/>
<organism evidence="16 17">
    <name type="scientific">Pseudoleptotrichia goodfellowii</name>
    <dbReference type="NCBI Taxonomy" id="157692"/>
    <lineage>
        <taxon>Bacteria</taxon>
        <taxon>Fusobacteriati</taxon>
        <taxon>Fusobacteriota</taxon>
        <taxon>Fusobacteriia</taxon>
        <taxon>Fusobacteriales</taxon>
        <taxon>Leptotrichiaceae</taxon>
        <taxon>Pseudoleptotrichia</taxon>
    </lineage>
</organism>
<evidence type="ECO:0000256" key="10">
    <source>
        <dbReference type="ARBA" id="ARBA00047552"/>
    </source>
</evidence>
<dbReference type="InterPro" id="IPR009080">
    <property type="entry name" value="tRNAsynth_Ia_anticodon-bd"/>
</dbReference>
<evidence type="ECO:0000256" key="4">
    <source>
        <dbReference type="ARBA" id="ARBA00022598"/>
    </source>
</evidence>
<dbReference type="SUPFAM" id="SSF46589">
    <property type="entry name" value="tRNA-binding arm"/>
    <property type="match status" value="1"/>
</dbReference>